<dbReference type="EC" id="2.7.11.1" evidence="1"/>
<evidence type="ECO:0000313" key="12">
    <source>
        <dbReference type="Proteomes" id="UP000221165"/>
    </source>
</evidence>
<evidence type="ECO:0000256" key="1">
    <source>
        <dbReference type="ARBA" id="ARBA00012513"/>
    </source>
</evidence>
<dbReference type="PANTHER" id="PTHR44899:SF3">
    <property type="entry name" value="SERINE_THREONINE-PROTEIN KINASE NEK1"/>
    <property type="match status" value="1"/>
</dbReference>
<evidence type="ECO:0000256" key="2">
    <source>
        <dbReference type="ARBA" id="ARBA00022527"/>
    </source>
</evidence>
<dbReference type="EMBL" id="MIGC01002360">
    <property type="protein sequence ID" value="PHJ21233.1"/>
    <property type="molecule type" value="Genomic_DNA"/>
</dbReference>
<gene>
    <name evidence="11" type="ORF">CSUI_004932</name>
</gene>
<feature type="region of interest" description="Disordered" evidence="9">
    <location>
        <begin position="611"/>
        <end position="725"/>
    </location>
</feature>
<dbReference type="OrthoDB" id="248923at2759"/>
<name>A0A2C6KZR9_9APIC</name>
<dbReference type="InterPro" id="IPR011009">
    <property type="entry name" value="Kinase-like_dom_sf"/>
</dbReference>
<evidence type="ECO:0000256" key="6">
    <source>
        <dbReference type="ARBA" id="ARBA00022840"/>
    </source>
</evidence>
<evidence type="ECO:0000259" key="10">
    <source>
        <dbReference type="PROSITE" id="PS50011"/>
    </source>
</evidence>
<dbReference type="SUPFAM" id="SSF56112">
    <property type="entry name" value="Protein kinase-like (PK-like)"/>
    <property type="match status" value="1"/>
</dbReference>
<keyword evidence="2" id="KW-0723">Serine/threonine-protein kinase</keyword>
<organism evidence="11 12">
    <name type="scientific">Cystoisospora suis</name>
    <dbReference type="NCBI Taxonomy" id="483139"/>
    <lineage>
        <taxon>Eukaryota</taxon>
        <taxon>Sar</taxon>
        <taxon>Alveolata</taxon>
        <taxon>Apicomplexa</taxon>
        <taxon>Conoidasida</taxon>
        <taxon>Coccidia</taxon>
        <taxon>Eucoccidiorida</taxon>
        <taxon>Eimeriorina</taxon>
        <taxon>Sarcocystidae</taxon>
        <taxon>Cystoisospora</taxon>
    </lineage>
</organism>
<comment type="caution">
    <text evidence="11">The sequence shown here is derived from an EMBL/GenBank/DDBJ whole genome shotgun (WGS) entry which is preliminary data.</text>
</comment>
<keyword evidence="5 11" id="KW-0418">Kinase</keyword>
<feature type="region of interest" description="Disordered" evidence="9">
    <location>
        <begin position="462"/>
        <end position="502"/>
    </location>
</feature>
<accession>A0A2C6KZR9</accession>
<dbReference type="InterPro" id="IPR008271">
    <property type="entry name" value="Ser/Thr_kinase_AS"/>
</dbReference>
<dbReference type="Proteomes" id="UP000221165">
    <property type="component" value="Unassembled WGS sequence"/>
</dbReference>
<dbReference type="GO" id="GO:0004674">
    <property type="term" value="F:protein serine/threonine kinase activity"/>
    <property type="evidence" value="ECO:0007669"/>
    <property type="project" value="UniProtKB-KW"/>
</dbReference>
<evidence type="ECO:0000256" key="3">
    <source>
        <dbReference type="ARBA" id="ARBA00022679"/>
    </source>
</evidence>
<keyword evidence="4" id="KW-0547">Nucleotide-binding</keyword>
<dbReference type="CDD" id="cd08215">
    <property type="entry name" value="STKc_Nek"/>
    <property type="match status" value="1"/>
</dbReference>
<feature type="compositionally biased region" description="Basic residues" evidence="9">
    <location>
        <begin position="611"/>
        <end position="621"/>
    </location>
</feature>
<comment type="catalytic activity">
    <reaction evidence="8">
        <text>L-seryl-[protein] + ATP = O-phospho-L-seryl-[protein] + ADP + H(+)</text>
        <dbReference type="Rhea" id="RHEA:17989"/>
        <dbReference type="Rhea" id="RHEA-COMP:9863"/>
        <dbReference type="Rhea" id="RHEA-COMP:11604"/>
        <dbReference type="ChEBI" id="CHEBI:15378"/>
        <dbReference type="ChEBI" id="CHEBI:29999"/>
        <dbReference type="ChEBI" id="CHEBI:30616"/>
        <dbReference type="ChEBI" id="CHEBI:83421"/>
        <dbReference type="ChEBI" id="CHEBI:456216"/>
        <dbReference type="EC" id="2.7.11.1"/>
    </reaction>
</comment>
<dbReference type="InterPro" id="IPR051131">
    <property type="entry name" value="NEK_Ser/Thr_kinase_NIMA"/>
</dbReference>
<dbReference type="Pfam" id="PF00069">
    <property type="entry name" value="Pkinase"/>
    <property type="match status" value="1"/>
</dbReference>
<proteinExistence type="predicted"/>
<dbReference type="PROSITE" id="PS00108">
    <property type="entry name" value="PROTEIN_KINASE_ST"/>
    <property type="match status" value="1"/>
</dbReference>
<feature type="compositionally biased region" description="Polar residues" evidence="9">
    <location>
        <begin position="462"/>
        <end position="473"/>
    </location>
</feature>
<keyword evidence="3" id="KW-0808">Transferase</keyword>
<feature type="domain" description="Protein kinase" evidence="10">
    <location>
        <begin position="4"/>
        <end position="293"/>
    </location>
</feature>
<dbReference type="VEuPathDB" id="ToxoDB:CSUI_004932"/>
<dbReference type="SMART" id="SM00220">
    <property type="entry name" value="S_TKc"/>
    <property type="match status" value="1"/>
</dbReference>
<sequence length="739" mass="80322">MDRYKRVKRLGAGAQGFCYLVRDKKTGKLFVTKEIKLGLLTPEQRQDALKEATILQDVSAHPNVIAYVSSHLEPKKQTLHMLIEYADGGDLDQQIQLRRNLLDEQLEAHLKQDAEPVGTQPIDLKPYTPLFFKEEHVLLVFVQAVAGLHHLHSGDILHRDIKSQNIFLSSDGLIKLGDFGIARQLNKDKVAKTYVGSPCYMSPELYKRDPYNYKSDIWALGCVLYELCCLRKPFQGPNIVVLAMQITQNPPPSHLDSPPDLYPPALHQLASRMLQVDPAARPDTREILAMPYIVKSIKKLIKRALNTWMCCTALLIPFSTGMNLFSSYPQLGYLRSYVTDSQSLARELAPSDGPFDEPFVSSEGAHEAKAILQHADSDLNPLTAPSVEALFAGGLTDHAPEAHAVVSILRRKHAARCASNSSERFDDAVCACVRGDSSRSRLWLQDQLLLLWEGLRGTMANSSGKCSPASATGSPELLGQMPSEGTDRAQPPLEHNFSPEGRRSSHAVTFADGSSPHGLPSAGDLIDISPATIPWGKLPCTPDQTADSGCSSFEETSANWCPEPTAANAVLLKNPFCSKPLAGSPNARQTPSSSRDHHQLTKELFRSLKALRKKAKHRRTQGKTNLKVKPPTGQLAAELQGDGDRGGTNSSEHPLASPPVPGRDQDVGPKLEPACLLAPSGSSPPDSAKKDIYSALAGGEQGPHVGGDVPSRPSASDARGQVSSGEILEEILEELLIDG</sequence>
<keyword evidence="6" id="KW-0067">ATP-binding</keyword>
<dbReference type="Gene3D" id="3.30.200.20">
    <property type="entry name" value="Phosphorylase Kinase, domain 1"/>
    <property type="match status" value="1"/>
</dbReference>
<dbReference type="GO" id="GO:0005524">
    <property type="term" value="F:ATP binding"/>
    <property type="evidence" value="ECO:0007669"/>
    <property type="project" value="UniProtKB-KW"/>
</dbReference>
<keyword evidence="12" id="KW-1185">Reference proteome</keyword>
<comment type="catalytic activity">
    <reaction evidence="7">
        <text>L-threonyl-[protein] + ATP = O-phospho-L-threonyl-[protein] + ADP + H(+)</text>
        <dbReference type="Rhea" id="RHEA:46608"/>
        <dbReference type="Rhea" id="RHEA-COMP:11060"/>
        <dbReference type="Rhea" id="RHEA-COMP:11605"/>
        <dbReference type="ChEBI" id="CHEBI:15378"/>
        <dbReference type="ChEBI" id="CHEBI:30013"/>
        <dbReference type="ChEBI" id="CHEBI:30616"/>
        <dbReference type="ChEBI" id="CHEBI:61977"/>
        <dbReference type="ChEBI" id="CHEBI:456216"/>
        <dbReference type="EC" id="2.7.11.1"/>
    </reaction>
</comment>
<evidence type="ECO:0000256" key="4">
    <source>
        <dbReference type="ARBA" id="ARBA00022741"/>
    </source>
</evidence>
<dbReference type="Gene3D" id="1.10.510.10">
    <property type="entry name" value="Transferase(Phosphotransferase) domain 1"/>
    <property type="match status" value="1"/>
</dbReference>
<evidence type="ECO:0000256" key="5">
    <source>
        <dbReference type="ARBA" id="ARBA00022777"/>
    </source>
</evidence>
<dbReference type="AlphaFoldDB" id="A0A2C6KZR9"/>
<reference evidence="11 12" key="1">
    <citation type="journal article" date="2017" name="Int. J. Parasitol.">
        <title>The genome of the protozoan parasite Cystoisospora suis and a reverse vaccinology approach to identify vaccine candidates.</title>
        <authorList>
            <person name="Palmieri N."/>
            <person name="Shrestha A."/>
            <person name="Ruttkowski B."/>
            <person name="Beck T."/>
            <person name="Vogl C."/>
            <person name="Tomley F."/>
            <person name="Blake D.P."/>
            <person name="Joachim A."/>
        </authorList>
    </citation>
    <scope>NUCLEOTIDE SEQUENCE [LARGE SCALE GENOMIC DNA]</scope>
    <source>
        <strain evidence="11 12">Wien I</strain>
    </source>
</reference>
<dbReference type="PANTHER" id="PTHR44899">
    <property type="entry name" value="CAMK FAMILY PROTEIN KINASE"/>
    <property type="match status" value="1"/>
</dbReference>
<evidence type="ECO:0000256" key="8">
    <source>
        <dbReference type="ARBA" id="ARBA00048679"/>
    </source>
</evidence>
<dbReference type="GeneID" id="94428324"/>
<protein>
    <recommendedName>
        <fullName evidence="1">non-specific serine/threonine protein kinase</fullName>
        <ecNumber evidence="1">2.7.11.1</ecNumber>
    </recommendedName>
</protein>
<evidence type="ECO:0000256" key="7">
    <source>
        <dbReference type="ARBA" id="ARBA00047899"/>
    </source>
</evidence>
<dbReference type="RefSeq" id="XP_067922917.1">
    <property type="nucleotide sequence ID" value="XM_068065113.1"/>
</dbReference>
<evidence type="ECO:0000313" key="11">
    <source>
        <dbReference type="EMBL" id="PHJ21233.1"/>
    </source>
</evidence>
<evidence type="ECO:0000256" key="9">
    <source>
        <dbReference type="SAM" id="MobiDB-lite"/>
    </source>
</evidence>
<dbReference type="PROSITE" id="PS50011">
    <property type="entry name" value="PROTEIN_KINASE_DOM"/>
    <property type="match status" value="1"/>
</dbReference>
<dbReference type="InterPro" id="IPR000719">
    <property type="entry name" value="Prot_kinase_dom"/>
</dbReference>